<keyword evidence="3" id="KW-1185">Reference proteome</keyword>
<gene>
    <name evidence="2" type="ORF">A3196_15895</name>
</gene>
<proteinExistence type="predicted"/>
<dbReference type="STRING" id="1818881.A3196_15895"/>
<protein>
    <recommendedName>
        <fullName evidence="4">SoxXA-binding protein</fullName>
    </recommendedName>
</protein>
<comment type="caution">
    <text evidence="2">The sequence shown here is derived from an EMBL/GenBank/DDBJ whole genome shotgun (WGS) entry which is preliminary data.</text>
</comment>
<name>A0A1E2UVP7_9GAMM</name>
<organism evidence="2 3">
    <name type="scientific">Candidatus Thiodiazotropha endoloripes</name>
    <dbReference type="NCBI Taxonomy" id="1818881"/>
    <lineage>
        <taxon>Bacteria</taxon>
        <taxon>Pseudomonadati</taxon>
        <taxon>Pseudomonadota</taxon>
        <taxon>Gammaproteobacteria</taxon>
        <taxon>Chromatiales</taxon>
        <taxon>Sedimenticolaceae</taxon>
        <taxon>Candidatus Thiodiazotropha</taxon>
    </lineage>
</organism>
<dbReference type="Proteomes" id="UP000094849">
    <property type="component" value="Unassembled WGS sequence"/>
</dbReference>
<dbReference type="OrthoDB" id="5768779at2"/>
<reference evidence="2 3" key="1">
    <citation type="submission" date="2016-03" db="EMBL/GenBank/DDBJ databases">
        <title>Chemosynthetic sulphur-oxidizing symbionts of marine invertebrate animals are capable of nitrogen fixation.</title>
        <authorList>
            <person name="Petersen J.M."/>
            <person name="Kemper A."/>
            <person name="Gruber-Vodicka H."/>
            <person name="Cardini U."/>
            <person name="Geest Mvander."/>
            <person name="Kleiner M."/>
            <person name="Bulgheresi S."/>
            <person name="Fussmann M."/>
            <person name="Herbold C."/>
            <person name="Seah B.K.B."/>
            <person name="Antony C.Paul."/>
            <person name="Liu D."/>
            <person name="Belitz A."/>
            <person name="Weber M."/>
        </authorList>
    </citation>
    <scope>NUCLEOTIDE SEQUENCE [LARGE SCALE GENOMIC DNA]</scope>
    <source>
        <strain evidence="2">G_D</strain>
    </source>
</reference>
<evidence type="ECO:0000313" key="2">
    <source>
        <dbReference type="EMBL" id="ODB98682.1"/>
    </source>
</evidence>
<feature type="signal peptide" evidence="1">
    <location>
        <begin position="1"/>
        <end position="26"/>
    </location>
</feature>
<accession>A0A1E2UVP7</accession>
<keyword evidence="1" id="KW-0732">Signal</keyword>
<dbReference type="EMBL" id="LVJZ01000003">
    <property type="protein sequence ID" value="ODB98682.1"/>
    <property type="molecule type" value="Genomic_DNA"/>
</dbReference>
<dbReference type="AlphaFoldDB" id="A0A1E2UVP7"/>
<evidence type="ECO:0000313" key="3">
    <source>
        <dbReference type="Proteomes" id="UP000094849"/>
    </source>
</evidence>
<feature type="chain" id="PRO_5009119260" description="SoxXA-binding protein" evidence="1">
    <location>
        <begin position="27"/>
        <end position="110"/>
    </location>
</feature>
<sequence>MHKRKVLKFSLLAGILCSSMTTLALADEASAAKVQKLIDAADAARKQAAEVGGEWRDTGKMIKKAKGLLEKGDFVAAAKLANKAAKQGHLGYEQAMSQKELKLPSYLHYE</sequence>
<evidence type="ECO:0000256" key="1">
    <source>
        <dbReference type="SAM" id="SignalP"/>
    </source>
</evidence>
<dbReference type="RefSeq" id="WP_069006100.1">
    <property type="nucleotide sequence ID" value="NZ_LVJW01000003.1"/>
</dbReference>
<evidence type="ECO:0008006" key="4">
    <source>
        <dbReference type="Google" id="ProtNLM"/>
    </source>
</evidence>